<protein>
    <submittedName>
        <fullName evidence="2">Uncharacterized protein</fullName>
    </submittedName>
</protein>
<comment type="caution">
    <text evidence="2">The sequence shown here is derived from an EMBL/GenBank/DDBJ whole genome shotgun (WGS) entry which is preliminary data.</text>
</comment>
<organism evidence="2">
    <name type="scientific">marine sediment metagenome</name>
    <dbReference type="NCBI Taxonomy" id="412755"/>
    <lineage>
        <taxon>unclassified sequences</taxon>
        <taxon>metagenomes</taxon>
        <taxon>ecological metagenomes</taxon>
    </lineage>
</organism>
<gene>
    <name evidence="2" type="ORF">S01H1_45814</name>
</gene>
<proteinExistence type="predicted"/>
<dbReference type="AlphaFoldDB" id="X0VR12"/>
<feature type="region of interest" description="Disordered" evidence="1">
    <location>
        <begin position="17"/>
        <end position="47"/>
    </location>
</feature>
<feature type="non-terminal residue" evidence="2">
    <location>
        <position position="1"/>
    </location>
</feature>
<reference evidence="2" key="1">
    <citation type="journal article" date="2014" name="Front. Microbiol.">
        <title>High frequency of phylogenetically diverse reductive dehalogenase-homologous genes in deep subseafloor sedimentary metagenomes.</title>
        <authorList>
            <person name="Kawai M."/>
            <person name="Futagami T."/>
            <person name="Toyoda A."/>
            <person name="Takaki Y."/>
            <person name="Nishi S."/>
            <person name="Hori S."/>
            <person name="Arai W."/>
            <person name="Tsubouchi T."/>
            <person name="Morono Y."/>
            <person name="Uchiyama I."/>
            <person name="Ito T."/>
            <person name="Fujiyama A."/>
            <person name="Inagaki F."/>
            <person name="Takami H."/>
        </authorList>
    </citation>
    <scope>NUCLEOTIDE SEQUENCE</scope>
    <source>
        <strain evidence="2">Expedition CK06-06</strain>
    </source>
</reference>
<dbReference type="EMBL" id="BARS01029302">
    <property type="protein sequence ID" value="GAG02966.1"/>
    <property type="molecule type" value="Genomic_DNA"/>
</dbReference>
<accession>X0VR12</accession>
<feature type="compositionally biased region" description="Basic and acidic residues" evidence="1">
    <location>
        <begin position="26"/>
        <end position="36"/>
    </location>
</feature>
<name>X0VR12_9ZZZZ</name>
<evidence type="ECO:0000313" key="2">
    <source>
        <dbReference type="EMBL" id="GAG02966.1"/>
    </source>
</evidence>
<evidence type="ECO:0000256" key="1">
    <source>
        <dbReference type="SAM" id="MobiDB-lite"/>
    </source>
</evidence>
<sequence length="47" mass="5074">DPNRGKLFFGDRCGIHAVEIPGGGTKPEDNDQRDSGDETTPDSNKTE</sequence>